<dbReference type="WBParaSite" id="MCU_006514-RA">
    <property type="protein sequence ID" value="MCU_006514-RA"/>
    <property type="gene ID" value="MCU_006514"/>
</dbReference>
<reference evidence="2" key="1">
    <citation type="submission" date="2019-11" db="UniProtKB">
        <authorList>
            <consortium name="WormBaseParasite"/>
        </authorList>
    </citation>
    <scope>IDENTIFICATION</scope>
</reference>
<dbReference type="AlphaFoldDB" id="A0A5K3FDA7"/>
<name>A0A5K3FDA7_MESCO</name>
<protein>
    <submittedName>
        <fullName evidence="2">Uncharacterized protein</fullName>
    </submittedName>
</protein>
<feature type="region of interest" description="Disordered" evidence="1">
    <location>
        <begin position="34"/>
        <end position="73"/>
    </location>
</feature>
<evidence type="ECO:0000256" key="1">
    <source>
        <dbReference type="SAM" id="MobiDB-lite"/>
    </source>
</evidence>
<accession>A0A5K3FDA7</accession>
<evidence type="ECO:0000313" key="2">
    <source>
        <dbReference type="WBParaSite" id="MCU_006514-RA"/>
    </source>
</evidence>
<organism evidence="2">
    <name type="scientific">Mesocestoides corti</name>
    <name type="common">Flatworm</name>
    <dbReference type="NCBI Taxonomy" id="53468"/>
    <lineage>
        <taxon>Eukaryota</taxon>
        <taxon>Metazoa</taxon>
        <taxon>Spiralia</taxon>
        <taxon>Lophotrochozoa</taxon>
        <taxon>Platyhelminthes</taxon>
        <taxon>Cestoda</taxon>
        <taxon>Eucestoda</taxon>
        <taxon>Cyclophyllidea</taxon>
        <taxon>Mesocestoididae</taxon>
        <taxon>Mesocestoides</taxon>
    </lineage>
</organism>
<sequence>MFHTQHQSRAHAPRNTQLSLTRSFSLCTTSLPTLSFPKISPENRPGQAPGTPAQRLPVQEPPRPSSPQSITPNKALRAVLFSTGGSVTRAIRPTHAGLAFSLSSSPLPHSRLPQGTPVSLRATPTLLAAILFPTLTLPKL</sequence>
<proteinExistence type="predicted"/>